<proteinExistence type="predicted"/>
<name>A0A1M6TXR5_9BACT</name>
<protein>
    <recommendedName>
        <fullName evidence="3">EVE domain-containing protein</fullName>
    </recommendedName>
</protein>
<dbReference type="RefSeq" id="WP_073303903.1">
    <property type="nucleotide sequence ID" value="NZ_FRAW01000011.1"/>
</dbReference>
<dbReference type="Proteomes" id="UP000184275">
    <property type="component" value="Unassembled WGS sequence"/>
</dbReference>
<sequence>MFYGIGAAYSSGTEDHASTFISKGIACIGWNSKDAPAFHEMLRQINIGDIVFLKSFSPKAGLYIKAIGLVTSSRILQPSETDNLGYAREVAWKFHATRQSNWLWLGRLQDKYDFMRGGTMYIEMNPDVQVRIIAELLK</sequence>
<organism evidence="1 2">
    <name type="scientific">Fibrobacter intestinalis</name>
    <dbReference type="NCBI Taxonomy" id="28122"/>
    <lineage>
        <taxon>Bacteria</taxon>
        <taxon>Pseudomonadati</taxon>
        <taxon>Fibrobacterota</taxon>
        <taxon>Fibrobacteria</taxon>
        <taxon>Fibrobacterales</taxon>
        <taxon>Fibrobacteraceae</taxon>
        <taxon>Fibrobacter</taxon>
    </lineage>
</organism>
<evidence type="ECO:0000313" key="1">
    <source>
        <dbReference type="EMBL" id="SHK61683.1"/>
    </source>
</evidence>
<accession>A0A1M6TXR5</accession>
<evidence type="ECO:0008006" key="3">
    <source>
        <dbReference type="Google" id="ProtNLM"/>
    </source>
</evidence>
<evidence type="ECO:0000313" key="2">
    <source>
        <dbReference type="Proteomes" id="UP000184275"/>
    </source>
</evidence>
<keyword evidence="2" id="KW-1185">Reference proteome</keyword>
<reference evidence="2" key="1">
    <citation type="submission" date="2016-11" db="EMBL/GenBank/DDBJ databases">
        <authorList>
            <person name="Varghese N."/>
            <person name="Submissions S."/>
        </authorList>
    </citation>
    <scope>NUCLEOTIDE SEQUENCE [LARGE SCALE GENOMIC DNA]</scope>
    <source>
        <strain evidence="2">UWOS</strain>
    </source>
</reference>
<gene>
    <name evidence="1" type="ORF">SAMN05720469_11164</name>
</gene>
<dbReference type="AlphaFoldDB" id="A0A1M6TXR5"/>
<dbReference type="EMBL" id="FRAW01000011">
    <property type="protein sequence ID" value="SHK61683.1"/>
    <property type="molecule type" value="Genomic_DNA"/>
</dbReference>